<keyword evidence="7" id="KW-0131">Cell cycle</keyword>
<evidence type="ECO:0000259" key="11">
    <source>
        <dbReference type="SMART" id="SM00968"/>
    </source>
</evidence>
<feature type="coiled-coil region" evidence="9">
    <location>
        <begin position="789"/>
        <end position="837"/>
    </location>
</feature>
<keyword evidence="3" id="KW-0132">Cell division</keyword>
<evidence type="ECO:0000256" key="9">
    <source>
        <dbReference type="SAM" id="Coils"/>
    </source>
</evidence>
<feature type="region of interest" description="Disordered" evidence="10">
    <location>
        <begin position="917"/>
        <end position="938"/>
    </location>
</feature>
<dbReference type="SMART" id="SM00968">
    <property type="entry name" value="SMC_hinge"/>
    <property type="match status" value="1"/>
</dbReference>
<evidence type="ECO:0000256" key="8">
    <source>
        <dbReference type="PIRNR" id="PIRNR005719"/>
    </source>
</evidence>
<dbReference type="AlphaFoldDB" id="A0AAD2FFF1"/>
<dbReference type="PIRSF" id="PIRSF005719">
    <property type="entry name" value="SMC"/>
    <property type="match status" value="1"/>
</dbReference>
<evidence type="ECO:0000256" key="4">
    <source>
        <dbReference type="ARBA" id="ARBA00022776"/>
    </source>
</evidence>
<dbReference type="Gene3D" id="1.20.1060.20">
    <property type="match status" value="1"/>
</dbReference>
<dbReference type="Pfam" id="PF02463">
    <property type="entry name" value="SMC_N"/>
    <property type="match status" value="1"/>
</dbReference>
<dbReference type="InterPro" id="IPR010935">
    <property type="entry name" value="SMC_hinge"/>
</dbReference>
<sequence length="1272" mass="145645">MHIKQITISNFRSFRQQPEIQPFSPTTNVVVGRNGSGKSNLFDAVQFVLLSPRFATLRSEERQALLHEGSGSAAVNAFVEVVFDNSDNRFSLENSDEVVLRRTVGSKKDEFFLQRKRATKQEVQSLLEGAGFSKSNPYFMVQQGKIQSLCLMSDSQRLQLLQQVAGTTLYEDKKRESQIKMDENTQSIEKINSILSDIDQRLNELKGEKEELVVYQTCDRTRKALEYTLYDKELRKARHTLDRLENERTDHLESTANLHEALKETHERIQNAEGELQIKTQSLRRNRRQLQDAEGDKIKIVTLKTKLDLRCQELQEQLMSGKESLQRTEHDLTVLQGQIKTAQDDLSEKEEASKNEQSELQKLLQAKDEVSRKADSLYAKKGRGKQYSTKAERDASLRKQIKEIQAMQQEKQEWLQQQQGSLGNLRRETKTNDERIEATKNELGSKRESMQSIRKTLEDKQKQLHSLMEVRKNTWRKAEELQERLKENRDHMQRAMSDVRKSMPRATSMGIKALQRIVEEERIIVGEQFFGMVMENLRLKDKKFQTCVEVAAQNALFHVIVDTDATAARLMEHLEKRKLGRVTFMPLNRLKVGQNTRYPQSSDVTPLLDMCVEFDDRVARAMEHIFDKKLLAKSAEVASEWSNKVHMDCITLDGDLCSRKGALTGGYLDKSKSRLRAFAAQRTAEREYAKIDEEFSKVDVDAKRAEQEVTNVSQEVSRLQNKQSQLSRLVQTLEGKLASEHSQLSQNKKQVLQIESQAIPPIEREIAAFGSDIARLEDEIGTELTSVLSDTDREQLAELKESLKTLQSKISSQSEKVEDLRSDRQKLESLLEDNLLRRREELRQVFRDDTGGVVSTSVNNLLQQKESELDLQQQNLSEASKDLNEIDAKLEKARGVEEGLKRELIAAKQELDKLKNRDMKHSQSLEEANEKSEKLMSKKSMHIAKRENYMRKIQELGSLPPPKELEQYRDDSINTLESKLEQVNKKLKKYSHVNKKAFDQYVNFNDQRESLLQRKEELDNGAEKVRELVESLDRKKDEAINRTFRGVSKHFADVFKELVPLGAGELIMRTTLDEVADDGDDSDEDTSLITDHKAKKNKPEDPDVSLYRGIGIKVRFSKVGENFIMSQLSGGQKALVALALIFAIQRCDPAPFYIFDELDQALDSTYRQAVANLISRQASNPETPTQFITSTFRPELVAISKNCYGISHQNKVSSIHPMQKNDALRFIANLMHEEEAVGEVSEVKRRDSRKRKSVSEEGSGANTEAKRAANSS</sequence>
<dbReference type="GO" id="GO:0016887">
    <property type="term" value="F:ATP hydrolysis activity"/>
    <property type="evidence" value="ECO:0007669"/>
    <property type="project" value="InterPro"/>
</dbReference>
<feature type="region of interest" description="Disordered" evidence="10">
    <location>
        <begin position="1076"/>
        <end position="1100"/>
    </location>
</feature>
<gene>
    <name evidence="12" type="ORF">CYCCA115_LOCUS4153</name>
</gene>
<keyword evidence="6 8" id="KW-0539">Nucleus</keyword>
<feature type="region of interest" description="Disordered" evidence="10">
    <location>
        <begin position="1236"/>
        <end position="1272"/>
    </location>
</feature>
<dbReference type="InterPro" id="IPR036277">
    <property type="entry name" value="SMC_hinge_sf"/>
</dbReference>
<evidence type="ECO:0000256" key="5">
    <source>
        <dbReference type="ARBA" id="ARBA00023054"/>
    </source>
</evidence>
<dbReference type="Pfam" id="PF06470">
    <property type="entry name" value="SMC_hinge"/>
    <property type="match status" value="1"/>
</dbReference>
<proteinExistence type="inferred from homology"/>
<dbReference type="GO" id="GO:0051276">
    <property type="term" value="P:chromosome organization"/>
    <property type="evidence" value="ECO:0007669"/>
    <property type="project" value="InterPro"/>
</dbReference>
<dbReference type="InterPro" id="IPR027417">
    <property type="entry name" value="P-loop_NTPase"/>
</dbReference>
<feature type="coiled-coil region" evidence="9">
    <location>
        <begin position="973"/>
        <end position="1042"/>
    </location>
</feature>
<dbReference type="PANTHER" id="PTHR43977">
    <property type="entry name" value="STRUCTURAL MAINTENANCE OF CHROMOSOMES PROTEIN 3"/>
    <property type="match status" value="1"/>
</dbReference>
<dbReference type="CDD" id="cd03272">
    <property type="entry name" value="ABC_SMC3_euk"/>
    <property type="match status" value="1"/>
</dbReference>
<evidence type="ECO:0000256" key="2">
    <source>
        <dbReference type="ARBA" id="ARBA00005917"/>
    </source>
</evidence>
<dbReference type="InterPro" id="IPR041741">
    <property type="entry name" value="SMC3_ABC_euk"/>
</dbReference>
<name>A0AAD2FFF1_9STRA</name>
<organism evidence="12 13">
    <name type="scientific">Cylindrotheca closterium</name>
    <dbReference type="NCBI Taxonomy" id="2856"/>
    <lineage>
        <taxon>Eukaryota</taxon>
        <taxon>Sar</taxon>
        <taxon>Stramenopiles</taxon>
        <taxon>Ochrophyta</taxon>
        <taxon>Bacillariophyta</taxon>
        <taxon>Bacillariophyceae</taxon>
        <taxon>Bacillariophycidae</taxon>
        <taxon>Bacillariales</taxon>
        <taxon>Bacillariaceae</taxon>
        <taxon>Cylindrotheca</taxon>
    </lineage>
</organism>
<feature type="coiled-coil region" evidence="9">
    <location>
        <begin position="702"/>
        <end position="736"/>
    </location>
</feature>
<dbReference type="EMBL" id="CAKOGP040000391">
    <property type="protein sequence ID" value="CAJ1934816.1"/>
    <property type="molecule type" value="Genomic_DNA"/>
</dbReference>
<dbReference type="Proteomes" id="UP001295423">
    <property type="component" value="Unassembled WGS sequence"/>
</dbReference>
<reference evidence="12" key="1">
    <citation type="submission" date="2023-08" db="EMBL/GenBank/DDBJ databases">
        <authorList>
            <person name="Audoor S."/>
            <person name="Bilcke G."/>
        </authorList>
    </citation>
    <scope>NUCLEOTIDE SEQUENCE</scope>
</reference>
<comment type="caution">
    <text evidence="12">The sequence shown here is derived from an EMBL/GenBank/DDBJ whole genome shotgun (WGS) entry which is preliminary data.</text>
</comment>
<feature type="domain" description="SMC hinge" evidence="11">
    <location>
        <begin position="527"/>
        <end position="642"/>
    </location>
</feature>
<dbReference type="SUPFAM" id="SSF52540">
    <property type="entry name" value="P-loop containing nucleoside triphosphate hydrolases"/>
    <property type="match status" value="1"/>
</dbReference>
<feature type="compositionally biased region" description="Basic and acidic residues" evidence="10">
    <location>
        <begin position="1236"/>
        <end position="1245"/>
    </location>
</feature>
<accession>A0AAD2FFF1</accession>
<comment type="similarity">
    <text evidence="2">Belongs to the SMC family. SMC3 subfamily.</text>
</comment>
<feature type="compositionally biased region" description="Basic and acidic residues" evidence="10">
    <location>
        <begin position="917"/>
        <end position="936"/>
    </location>
</feature>
<evidence type="ECO:0000313" key="13">
    <source>
        <dbReference type="Proteomes" id="UP001295423"/>
    </source>
</evidence>
<evidence type="ECO:0000256" key="7">
    <source>
        <dbReference type="ARBA" id="ARBA00023306"/>
    </source>
</evidence>
<feature type="compositionally biased region" description="Acidic residues" evidence="10">
    <location>
        <begin position="1076"/>
        <end position="1086"/>
    </location>
</feature>
<dbReference type="SUPFAM" id="SSF75553">
    <property type="entry name" value="Smc hinge domain"/>
    <property type="match status" value="1"/>
</dbReference>
<feature type="region of interest" description="Disordered" evidence="10">
    <location>
        <begin position="343"/>
        <end position="394"/>
    </location>
</feature>
<keyword evidence="4" id="KW-0498">Mitosis</keyword>
<comment type="subcellular location">
    <subcellularLocation>
        <location evidence="1 8">Nucleus</location>
    </subcellularLocation>
</comment>
<evidence type="ECO:0000313" key="12">
    <source>
        <dbReference type="EMBL" id="CAJ1934816.1"/>
    </source>
</evidence>
<evidence type="ECO:0000256" key="1">
    <source>
        <dbReference type="ARBA" id="ARBA00004123"/>
    </source>
</evidence>
<dbReference type="Gene3D" id="3.40.50.300">
    <property type="entry name" value="P-loop containing nucleotide triphosphate hydrolases"/>
    <property type="match status" value="2"/>
</dbReference>
<dbReference type="GO" id="GO:0005694">
    <property type="term" value="C:chromosome"/>
    <property type="evidence" value="ECO:0007669"/>
    <property type="project" value="InterPro"/>
</dbReference>
<dbReference type="GO" id="GO:0005634">
    <property type="term" value="C:nucleus"/>
    <property type="evidence" value="ECO:0007669"/>
    <property type="project" value="UniProtKB-SubCell"/>
</dbReference>
<keyword evidence="5 9" id="KW-0175">Coiled coil</keyword>
<evidence type="ECO:0000256" key="10">
    <source>
        <dbReference type="SAM" id="MobiDB-lite"/>
    </source>
</evidence>
<feature type="coiled-coil region" evidence="9">
    <location>
        <begin position="450"/>
        <end position="498"/>
    </location>
</feature>
<dbReference type="GO" id="GO:0005524">
    <property type="term" value="F:ATP binding"/>
    <property type="evidence" value="ECO:0007669"/>
    <property type="project" value="InterPro"/>
</dbReference>
<evidence type="ECO:0000256" key="6">
    <source>
        <dbReference type="ARBA" id="ARBA00023242"/>
    </source>
</evidence>
<evidence type="ECO:0000256" key="3">
    <source>
        <dbReference type="ARBA" id="ARBA00022618"/>
    </source>
</evidence>
<dbReference type="GO" id="GO:0051301">
    <property type="term" value="P:cell division"/>
    <property type="evidence" value="ECO:0007669"/>
    <property type="project" value="UniProtKB-KW"/>
</dbReference>
<dbReference type="InterPro" id="IPR003395">
    <property type="entry name" value="RecF/RecN/SMC_N"/>
</dbReference>
<feature type="compositionally biased region" description="Basic and acidic residues" evidence="10">
    <location>
        <begin position="349"/>
        <end position="375"/>
    </location>
</feature>
<dbReference type="InterPro" id="IPR024704">
    <property type="entry name" value="SMC"/>
</dbReference>
<dbReference type="Gene3D" id="3.30.70.1620">
    <property type="match status" value="1"/>
</dbReference>
<protein>
    <recommendedName>
        <fullName evidence="8">Structural maintenance of chromosomes protein</fullName>
    </recommendedName>
</protein>
<keyword evidence="13" id="KW-1185">Reference proteome</keyword>